<sequence length="134" mass="15263">MELIYLATLMVLFYLYLITQELMLGSTILIFSSGLLGSAVGRGAISVLSLSNERLLTHANDSRNIWMVDEFPMFDEILPFQNRPRLVRIAPLNWWTLLFHHDDGSGTQGGRKKTMIAFISGHLEHIWRDKDSGL</sequence>
<evidence type="ECO:0000313" key="3">
    <source>
        <dbReference type="Proteomes" id="UP000324705"/>
    </source>
</evidence>
<evidence type="ECO:0000313" key="2">
    <source>
        <dbReference type="EMBL" id="VAH17036.1"/>
    </source>
</evidence>
<keyword evidence="3" id="KW-1185">Reference proteome</keyword>
<organism evidence="2 3">
    <name type="scientific">Triticum turgidum subsp. durum</name>
    <name type="common">Durum wheat</name>
    <name type="synonym">Triticum durum</name>
    <dbReference type="NCBI Taxonomy" id="4567"/>
    <lineage>
        <taxon>Eukaryota</taxon>
        <taxon>Viridiplantae</taxon>
        <taxon>Streptophyta</taxon>
        <taxon>Embryophyta</taxon>
        <taxon>Tracheophyta</taxon>
        <taxon>Spermatophyta</taxon>
        <taxon>Magnoliopsida</taxon>
        <taxon>Liliopsida</taxon>
        <taxon>Poales</taxon>
        <taxon>Poaceae</taxon>
        <taxon>BOP clade</taxon>
        <taxon>Pooideae</taxon>
        <taxon>Triticodae</taxon>
        <taxon>Triticeae</taxon>
        <taxon>Triticinae</taxon>
        <taxon>Triticum</taxon>
    </lineage>
</organism>
<dbReference type="AlphaFoldDB" id="A0A9R0V614"/>
<name>A0A9R0V614_TRITD</name>
<keyword evidence="1" id="KW-0472">Membrane</keyword>
<feature type="transmembrane region" description="Helical" evidence="1">
    <location>
        <begin position="12"/>
        <end position="36"/>
    </location>
</feature>
<protein>
    <submittedName>
        <fullName evidence="2">Uncharacterized protein</fullName>
    </submittedName>
</protein>
<dbReference type="Gramene" id="TRITD1Bv1G114330.1">
    <property type="protein sequence ID" value="TRITD1Bv1G114330.1"/>
    <property type="gene ID" value="TRITD1Bv1G114330"/>
</dbReference>
<keyword evidence="1" id="KW-0812">Transmembrane</keyword>
<evidence type="ECO:0000256" key="1">
    <source>
        <dbReference type="SAM" id="Phobius"/>
    </source>
</evidence>
<keyword evidence="1" id="KW-1133">Transmembrane helix</keyword>
<dbReference type="EMBL" id="LT934112">
    <property type="protein sequence ID" value="VAH17036.1"/>
    <property type="molecule type" value="Genomic_DNA"/>
</dbReference>
<gene>
    <name evidence="2" type="ORF">TRITD_1Bv1G114330</name>
</gene>
<accession>A0A9R0V614</accession>
<dbReference type="Proteomes" id="UP000324705">
    <property type="component" value="Chromosome 1B"/>
</dbReference>
<proteinExistence type="predicted"/>
<reference evidence="2 3" key="1">
    <citation type="submission" date="2017-09" db="EMBL/GenBank/DDBJ databases">
        <authorList>
            <consortium name="International Durum Wheat Genome Sequencing Consortium (IDWGSC)"/>
            <person name="Milanesi L."/>
        </authorList>
    </citation>
    <scope>NUCLEOTIDE SEQUENCE [LARGE SCALE GENOMIC DNA]</scope>
    <source>
        <strain evidence="3">cv. Svevo</strain>
    </source>
</reference>